<organism evidence="1">
    <name type="scientific">Oryza brachyantha</name>
    <name type="common">malo sina</name>
    <dbReference type="NCBI Taxonomy" id="4533"/>
    <lineage>
        <taxon>Eukaryota</taxon>
        <taxon>Viridiplantae</taxon>
        <taxon>Streptophyta</taxon>
        <taxon>Embryophyta</taxon>
        <taxon>Tracheophyta</taxon>
        <taxon>Spermatophyta</taxon>
        <taxon>Magnoliopsida</taxon>
        <taxon>Liliopsida</taxon>
        <taxon>Poales</taxon>
        <taxon>Poaceae</taxon>
        <taxon>BOP clade</taxon>
        <taxon>Oryzoideae</taxon>
        <taxon>Oryzeae</taxon>
        <taxon>Oryzinae</taxon>
        <taxon>Oryza</taxon>
    </lineage>
</organism>
<name>J3M7M8_ORYBR</name>
<proteinExistence type="predicted"/>
<protein>
    <submittedName>
        <fullName evidence="1">Uncharacterized protein</fullName>
    </submittedName>
</protein>
<dbReference type="Gramene" id="OB05G26020.1">
    <property type="protein sequence ID" value="OB05G26020.1"/>
    <property type="gene ID" value="OB05G26020"/>
</dbReference>
<reference evidence="1" key="1">
    <citation type="journal article" date="2013" name="Nat. Commun.">
        <title>Whole-genome sequencing of Oryza brachyantha reveals mechanisms underlying Oryza genome evolution.</title>
        <authorList>
            <person name="Chen J."/>
            <person name="Huang Q."/>
            <person name="Gao D."/>
            <person name="Wang J."/>
            <person name="Lang Y."/>
            <person name="Liu T."/>
            <person name="Li B."/>
            <person name="Bai Z."/>
            <person name="Luis Goicoechea J."/>
            <person name="Liang C."/>
            <person name="Chen C."/>
            <person name="Zhang W."/>
            <person name="Sun S."/>
            <person name="Liao Y."/>
            <person name="Zhang X."/>
            <person name="Yang L."/>
            <person name="Song C."/>
            <person name="Wang M."/>
            <person name="Shi J."/>
            <person name="Liu G."/>
            <person name="Liu J."/>
            <person name="Zhou H."/>
            <person name="Zhou W."/>
            <person name="Yu Q."/>
            <person name="An N."/>
            <person name="Chen Y."/>
            <person name="Cai Q."/>
            <person name="Wang B."/>
            <person name="Liu B."/>
            <person name="Min J."/>
            <person name="Huang Y."/>
            <person name="Wu H."/>
            <person name="Li Z."/>
            <person name="Zhang Y."/>
            <person name="Yin Y."/>
            <person name="Song W."/>
            <person name="Jiang J."/>
            <person name="Jackson S.A."/>
            <person name="Wing R.A."/>
            <person name="Wang J."/>
            <person name="Chen M."/>
        </authorList>
    </citation>
    <scope>NUCLEOTIDE SEQUENCE [LARGE SCALE GENOMIC DNA]</scope>
    <source>
        <strain evidence="1">cv. IRGC 101232</strain>
    </source>
</reference>
<dbReference type="HOGENOM" id="CLU_3020489_0_0_1"/>
<evidence type="ECO:0000313" key="2">
    <source>
        <dbReference type="Proteomes" id="UP000006038"/>
    </source>
</evidence>
<dbReference type="AlphaFoldDB" id="J3M7M8"/>
<dbReference type="EnsemblPlants" id="OB05G26020.1">
    <property type="protein sequence ID" value="OB05G26020.1"/>
    <property type="gene ID" value="OB05G26020"/>
</dbReference>
<accession>J3M7M8</accession>
<evidence type="ECO:0000313" key="1">
    <source>
        <dbReference type="EnsemblPlants" id="OB05G26020.1"/>
    </source>
</evidence>
<reference evidence="1" key="2">
    <citation type="submission" date="2013-04" db="UniProtKB">
        <authorList>
            <consortium name="EnsemblPlants"/>
        </authorList>
    </citation>
    <scope>IDENTIFICATION</scope>
</reference>
<sequence>RRPPARDAGNQTYISLSLCSTGASQVPCTQPNTLYCLVPSHVLLYWLHVTNIKHRR</sequence>
<dbReference type="Proteomes" id="UP000006038">
    <property type="component" value="Chromosome 5"/>
</dbReference>
<keyword evidence="2" id="KW-1185">Reference proteome</keyword>